<dbReference type="PROSITE" id="PS50887">
    <property type="entry name" value="GGDEF"/>
    <property type="match status" value="1"/>
</dbReference>
<evidence type="ECO:0000259" key="1">
    <source>
        <dbReference type="PROSITE" id="PS50887"/>
    </source>
</evidence>
<protein>
    <submittedName>
        <fullName evidence="2">GGDEF domain-containing protein</fullName>
    </submittedName>
</protein>
<dbReference type="AlphaFoldDB" id="A0A5Q0GYA7"/>
<dbReference type="SMART" id="SM00267">
    <property type="entry name" value="GGDEF"/>
    <property type="match status" value="1"/>
</dbReference>
<dbReference type="SUPFAM" id="SSF55073">
    <property type="entry name" value="Nucleotide cyclase"/>
    <property type="match status" value="1"/>
</dbReference>
<gene>
    <name evidence="2" type="ORF">EKG83_14220</name>
</gene>
<reference evidence="3" key="1">
    <citation type="journal article" date="2021" name="Curr. Microbiol.">
        <title>Complete genome of nocamycin-producing strain Saccharothrix syringae NRRL B-16468 reveals the biosynthetic potential for secondary metabolites.</title>
        <authorList>
            <person name="Mo X."/>
            <person name="Yang S."/>
        </authorList>
    </citation>
    <scope>NUCLEOTIDE SEQUENCE [LARGE SCALE GENOMIC DNA]</scope>
    <source>
        <strain evidence="3">ATCC 51364 / DSM 43886 / JCM 6844 / KCTC 9398 / NBRC 14523 / NRRL B-16468 / INA 2240</strain>
    </source>
</reference>
<dbReference type="NCBIfam" id="TIGR00254">
    <property type="entry name" value="GGDEF"/>
    <property type="match status" value="1"/>
</dbReference>
<dbReference type="InterPro" id="IPR043128">
    <property type="entry name" value="Rev_trsase/Diguanyl_cyclase"/>
</dbReference>
<dbReference type="EMBL" id="CP034550">
    <property type="protein sequence ID" value="QFZ18480.1"/>
    <property type="molecule type" value="Genomic_DNA"/>
</dbReference>
<sequence length="241" mass="25624">MRSGIGVSRRAVAANDHRVRTRDATLRGLLSRLRHQLALTVGWYGEAVPPPVRCQACGASVNGRWVFDDHTGLLTWRSWQDAAADALARMGSRGRGALLFIDLDRFKAINDRYGHLAGDVVLRAVADLLGSVTRRGDLVGRYGGDEFVVLLTSCGAADARGIVRRIAREIQELVVPVTAVDGTAVRVTRLSASIGLAFADATTAIEGLVQAADAAMLLSKRTGRRSGCSCCASRQVAAGEG</sequence>
<dbReference type="KEGG" id="ssyi:EKG83_14220"/>
<evidence type="ECO:0000313" key="3">
    <source>
        <dbReference type="Proteomes" id="UP000325787"/>
    </source>
</evidence>
<dbReference type="PANTHER" id="PTHR45138:SF9">
    <property type="entry name" value="DIGUANYLATE CYCLASE DGCM-RELATED"/>
    <property type="match status" value="1"/>
</dbReference>
<dbReference type="CDD" id="cd01949">
    <property type="entry name" value="GGDEF"/>
    <property type="match status" value="1"/>
</dbReference>
<name>A0A5Q0GYA7_SACSY</name>
<dbReference type="Proteomes" id="UP000325787">
    <property type="component" value="Chromosome"/>
</dbReference>
<accession>A0A5Q0GYA7</accession>
<dbReference type="InterPro" id="IPR050469">
    <property type="entry name" value="Diguanylate_Cyclase"/>
</dbReference>
<feature type="domain" description="GGDEF" evidence="1">
    <location>
        <begin position="94"/>
        <end position="232"/>
    </location>
</feature>
<organism evidence="2 3">
    <name type="scientific">Saccharothrix syringae</name>
    <name type="common">Nocardiopsis syringae</name>
    <dbReference type="NCBI Taxonomy" id="103733"/>
    <lineage>
        <taxon>Bacteria</taxon>
        <taxon>Bacillati</taxon>
        <taxon>Actinomycetota</taxon>
        <taxon>Actinomycetes</taxon>
        <taxon>Pseudonocardiales</taxon>
        <taxon>Pseudonocardiaceae</taxon>
        <taxon>Saccharothrix</taxon>
    </lineage>
</organism>
<evidence type="ECO:0000313" key="2">
    <source>
        <dbReference type="EMBL" id="QFZ18480.1"/>
    </source>
</evidence>
<proteinExistence type="predicted"/>
<dbReference type="Gene3D" id="3.30.70.270">
    <property type="match status" value="1"/>
</dbReference>
<dbReference type="Pfam" id="PF00990">
    <property type="entry name" value="GGDEF"/>
    <property type="match status" value="1"/>
</dbReference>
<dbReference type="PANTHER" id="PTHR45138">
    <property type="entry name" value="REGULATORY COMPONENTS OF SENSORY TRANSDUCTION SYSTEM"/>
    <property type="match status" value="1"/>
</dbReference>
<keyword evidence="3" id="KW-1185">Reference proteome</keyword>
<dbReference type="InterPro" id="IPR029787">
    <property type="entry name" value="Nucleotide_cyclase"/>
</dbReference>
<dbReference type="OrthoDB" id="23692at2"/>
<dbReference type="GO" id="GO:0052621">
    <property type="term" value="F:diguanylate cyclase activity"/>
    <property type="evidence" value="ECO:0007669"/>
    <property type="project" value="TreeGrafter"/>
</dbReference>
<dbReference type="InterPro" id="IPR000160">
    <property type="entry name" value="GGDEF_dom"/>
</dbReference>